<evidence type="ECO:0000313" key="4">
    <source>
        <dbReference type="EMBL" id="KNC50233.1"/>
    </source>
</evidence>
<dbReference type="GO" id="GO:0006914">
    <property type="term" value="P:autophagy"/>
    <property type="evidence" value="ECO:0007669"/>
    <property type="project" value="UniProtKB-KW"/>
</dbReference>
<evidence type="ECO:0000259" key="3">
    <source>
        <dbReference type="Pfam" id="PF04108"/>
    </source>
</evidence>
<proteinExistence type="inferred from homology"/>
<dbReference type="PANTHER" id="PTHR12910">
    <property type="entry name" value="NADH-UBIQUINONE OXIDOREDUCTASE SUBUNIT B17.2"/>
    <property type="match status" value="1"/>
</dbReference>
<gene>
    <name evidence="4" type="ORF">AMSG_11975</name>
</gene>
<dbReference type="InterPro" id="IPR045326">
    <property type="entry name" value="ATG17-like_dom"/>
</dbReference>
<evidence type="ECO:0000256" key="1">
    <source>
        <dbReference type="ARBA" id="ARBA00007355"/>
    </source>
</evidence>
<dbReference type="PANTHER" id="PTHR12910:SF2">
    <property type="entry name" value="NADH DEHYDROGENASE [UBIQUINONE] 1 ALPHA SUBCOMPLEX SUBUNIT 12"/>
    <property type="match status" value="1"/>
</dbReference>
<dbReference type="EMBL" id="GL349460">
    <property type="protein sequence ID" value="KNC50233.1"/>
    <property type="molecule type" value="Genomic_DNA"/>
</dbReference>
<name>A0A0L0DFX3_THETB</name>
<dbReference type="AlphaFoldDB" id="A0A0L0DFX3"/>
<dbReference type="InterPro" id="IPR007763">
    <property type="entry name" value="NDUFA12"/>
</dbReference>
<protein>
    <recommendedName>
        <fullName evidence="3">Autophagy protein ATG17-like domain-containing protein</fullName>
    </recommendedName>
</protein>
<keyword evidence="2" id="KW-0072">Autophagy</keyword>
<comment type="similarity">
    <text evidence="1">Belongs to the complex I NDUFA12 subunit family.</text>
</comment>
<dbReference type="STRING" id="461836.A0A0L0DFX3"/>
<reference evidence="4 5" key="1">
    <citation type="submission" date="2010-05" db="EMBL/GenBank/DDBJ databases">
        <title>The Genome Sequence of Thecamonas trahens ATCC 50062.</title>
        <authorList>
            <consortium name="The Broad Institute Genome Sequencing Platform"/>
            <person name="Russ C."/>
            <person name="Cuomo C."/>
            <person name="Shea T."/>
            <person name="Young S.K."/>
            <person name="Zeng Q."/>
            <person name="Koehrsen M."/>
            <person name="Haas B."/>
            <person name="Borodovsky M."/>
            <person name="Guigo R."/>
            <person name="Alvarado L."/>
            <person name="Berlin A."/>
            <person name="Bochicchio J."/>
            <person name="Borenstein D."/>
            <person name="Chapman S."/>
            <person name="Chen Z."/>
            <person name="Freedman E."/>
            <person name="Gellesch M."/>
            <person name="Goldberg J."/>
            <person name="Griggs A."/>
            <person name="Gujja S."/>
            <person name="Heilman E."/>
            <person name="Heiman D."/>
            <person name="Hepburn T."/>
            <person name="Howarth C."/>
            <person name="Jen D."/>
            <person name="Larson L."/>
            <person name="Mehta T."/>
            <person name="Park D."/>
            <person name="Pearson M."/>
            <person name="Roberts A."/>
            <person name="Saif S."/>
            <person name="Shenoy N."/>
            <person name="Sisk P."/>
            <person name="Stolte C."/>
            <person name="Sykes S."/>
            <person name="Thomson T."/>
            <person name="Walk T."/>
            <person name="White J."/>
            <person name="Yandava C."/>
            <person name="Burger G."/>
            <person name="Gray M.W."/>
            <person name="Holland P.W.H."/>
            <person name="King N."/>
            <person name="Lang F.B.F."/>
            <person name="Roger A.J."/>
            <person name="Ruiz-Trillo I."/>
            <person name="Lander E."/>
            <person name="Nusbaum C."/>
        </authorList>
    </citation>
    <scope>NUCLEOTIDE SEQUENCE [LARGE SCALE GENOMIC DNA]</scope>
    <source>
        <strain evidence="4 5">ATCC 50062</strain>
    </source>
</reference>
<keyword evidence="5" id="KW-1185">Reference proteome</keyword>
<dbReference type="GO" id="GO:0006979">
    <property type="term" value="P:response to oxidative stress"/>
    <property type="evidence" value="ECO:0007669"/>
    <property type="project" value="TreeGrafter"/>
</dbReference>
<dbReference type="OrthoDB" id="274641at2759"/>
<dbReference type="GO" id="GO:0045271">
    <property type="term" value="C:respiratory chain complex I"/>
    <property type="evidence" value="ECO:0007669"/>
    <property type="project" value="InterPro"/>
</dbReference>
<dbReference type="eggNOG" id="KOG3382">
    <property type="taxonomic scope" value="Eukaryota"/>
</dbReference>
<organism evidence="4 5">
    <name type="scientific">Thecamonas trahens ATCC 50062</name>
    <dbReference type="NCBI Taxonomy" id="461836"/>
    <lineage>
        <taxon>Eukaryota</taxon>
        <taxon>Apusozoa</taxon>
        <taxon>Apusomonadida</taxon>
        <taxon>Apusomonadidae</taxon>
        <taxon>Thecamonas</taxon>
    </lineage>
</organism>
<sequence>MPRVVDKARQAHKLASHYAALAGKAKTEGEEVAGQVAARNAPLHDVFSRLSQGTQAVLHVMIHYGHSVGDMEATLATFAELVTTIRGELETVLQDLAATKLEDGHTAGPGLASLFDFVDSDSVYGLLGDLDVHFAHLRRLYVFLKQNLRVVQGKHVSCVRALEDSYTRWATEYPRKTGPEMRTLLAAMDAAAATLAAGELTVNEHLAAVSAPDAPLTGDAAKASHAKVSETVLAMYEAHHTVLSAKASLERIHASQASVFTAGVELAAALVDLEPELASKIALLDNLEFQFSDGLQKLIATYSELHHLTAWYTAFAEAYAELGTEALRRHAAHTRLHDYIASVNTTLAAMATEEREARALFFENYGRFLPSALYTHTDEPQWGVVQLTAPLPNPGAASVTEPSDQIASEPGKGGLALASALDPAAAAATLVAAPALAECGRESATGRRRNGTFVAETNMNALSIARNMLRKGLPRSLKELYYSGTVKGGRFVGKDQFGNEYYEDLEDLYGKNRYVLYGNPAEMEATAVPAEWHSWMCQMKDTPPSAGAVVERKFFEAEHTPNGTGTATSYTATNSLDGVKNDTVEVWRKDSPTEIKPREYPAHF</sequence>
<dbReference type="RefSeq" id="XP_013757132.1">
    <property type="nucleotide sequence ID" value="XM_013901678.1"/>
</dbReference>
<dbReference type="GeneID" id="25569890"/>
<accession>A0A0L0DFX3</accession>
<dbReference type="Pfam" id="PF05071">
    <property type="entry name" value="NDUFA12"/>
    <property type="match status" value="1"/>
</dbReference>
<evidence type="ECO:0000256" key="2">
    <source>
        <dbReference type="ARBA" id="ARBA00023006"/>
    </source>
</evidence>
<evidence type="ECO:0000313" key="5">
    <source>
        <dbReference type="Proteomes" id="UP000054408"/>
    </source>
</evidence>
<dbReference type="Proteomes" id="UP000054408">
    <property type="component" value="Unassembled WGS sequence"/>
</dbReference>
<feature type="domain" description="Autophagy protein ATG17-like" evidence="3">
    <location>
        <begin position="83"/>
        <end position="369"/>
    </location>
</feature>
<dbReference type="Pfam" id="PF04108">
    <property type="entry name" value="ATG17_like"/>
    <property type="match status" value="1"/>
</dbReference>